<feature type="compositionally biased region" description="Low complexity" evidence="1">
    <location>
        <begin position="135"/>
        <end position="161"/>
    </location>
</feature>
<dbReference type="Proteomes" id="UP000053815">
    <property type="component" value="Unassembled WGS sequence"/>
</dbReference>
<name>A0A0C9MTX4_9FUNG</name>
<evidence type="ECO:0000313" key="3">
    <source>
        <dbReference type="Proteomes" id="UP000053815"/>
    </source>
</evidence>
<feature type="region of interest" description="Disordered" evidence="1">
    <location>
        <begin position="1"/>
        <end position="82"/>
    </location>
</feature>
<evidence type="ECO:0000313" key="2">
    <source>
        <dbReference type="EMBL" id="GAN05563.1"/>
    </source>
</evidence>
<feature type="region of interest" description="Disordered" evidence="1">
    <location>
        <begin position="126"/>
        <end position="161"/>
    </location>
</feature>
<feature type="compositionally biased region" description="Polar residues" evidence="1">
    <location>
        <begin position="55"/>
        <end position="68"/>
    </location>
</feature>
<organism evidence="2">
    <name type="scientific">Mucor ambiguus</name>
    <dbReference type="NCBI Taxonomy" id="91626"/>
    <lineage>
        <taxon>Eukaryota</taxon>
        <taxon>Fungi</taxon>
        <taxon>Fungi incertae sedis</taxon>
        <taxon>Mucoromycota</taxon>
        <taxon>Mucoromycotina</taxon>
        <taxon>Mucoromycetes</taxon>
        <taxon>Mucorales</taxon>
        <taxon>Mucorineae</taxon>
        <taxon>Mucoraceae</taxon>
        <taxon>Mucor</taxon>
    </lineage>
</organism>
<proteinExistence type="predicted"/>
<evidence type="ECO:0000256" key="1">
    <source>
        <dbReference type="SAM" id="MobiDB-lite"/>
    </source>
</evidence>
<dbReference type="OrthoDB" id="2274657at2759"/>
<protein>
    <submittedName>
        <fullName evidence="2">Uncharacterized protein</fullName>
    </submittedName>
</protein>
<keyword evidence="3" id="KW-1185">Reference proteome</keyword>
<gene>
    <name evidence="2" type="ORF">MAM1_0095c05034</name>
</gene>
<dbReference type="EMBL" id="DF836384">
    <property type="protein sequence ID" value="GAN05563.1"/>
    <property type="molecule type" value="Genomic_DNA"/>
</dbReference>
<accession>A0A0C9MTX4</accession>
<reference evidence="2" key="1">
    <citation type="submission" date="2014-09" db="EMBL/GenBank/DDBJ databases">
        <title>Draft genome sequence of an oleaginous Mucoromycotina fungus Mucor ambiguus NBRC6742.</title>
        <authorList>
            <person name="Takeda I."/>
            <person name="Yamane N."/>
            <person name="Morita T."/>
            <person name="Tamano K."/>
            <person name="Machida M."/>
            <person name="Baker S."/>
            <person name="Koike H."/>
        </authorList>
    </citation>
    <scope>NUCLEOTIDE SEQUENCE</scope>
    <source>
        <strain evidence="2">NBRC 6742</strain>
    </source>
</reference>
<feature type="compositionally biased region" description="Polar residues" evidence="1">
    <location>
        <begin position="18"/>
        <end position="37"/>
    </location>
</feature>
<sequence length="161" mass="18189">MTQQLCNEYQYEDREESSTPPTNHWSNPQAQNFSQYEQPPHDEATEMLTRILNMPNANETSSSTTHVPTNTDDNSDSDVSYWSEDERTILRAFYENERDDGNEQNDEDNDEVLLEKYIMDLCQNTSNTAKPLLPPLSLTQAPQPSSSSPSSYASASSSSHS</sequence>
<dbReference type="AlphaFoldDB" id="A0A0C9MTX4"/>